<dbReference type="Proteomes" id="UP000887576">
    <property type="component" value="Unplaced"/>
</dbReference>
<evidence type="ECO:0000313" key="1">
    <source>
        <dbReference type="Proteomes" id="UP000887576"/>
    </source>
</evidence>
<organism evidence="1 2">
    <name type="scientific">Panagrolaimus sp. JU765</name>
    <dbReference type="NCBI Taxonomy" id="591449"/>
    <lineage>
        <taxon>Eukaryota</taxon>
        <taxon>Metazoa</taxon>
        <taxon>Ecdysozoa</taxon>
        <taxon>Nematoda</taxon>
        <taxon>Chromadorea</taxon>
        <taxon>Rhabditida</taxon>
        <taxon>Tylenchina</taxon>
        <taxon>Panagrolaimomorpha</taxon>
        <taxon>Panagrolaimoidea</taxon>
        <taxon>Panagrolaimidae</taxon>
        <taxon>Panagrolaimus</taxon>
    </lineage>
</organism>
<evidence type="ECO:0000313" key="2">
    <source>
        <dbReference type="WBParaSite" id="JU765_v2.g8277.t1"/>
    </source>
</evidence>
<reference evidence="2" key="1">
    <citation type="submission" date="2022-11" db="UniProtKB">
        <authorList>
            <consortium name="WormBaseParasite"/>
        </authorList>
    </citation>
    <scope>IDENTIFICATION</scope>
</reference>
<accession>A0AC34RMT0</accession>
<protein>
    <submittedName>
        <fullName evidence="2">Ketohexokinase</fullName>
    </submittedName>
</protein>
<proteinExistence type="predicted"/>
<name>A0AC34RMT0_9BILA</name>
<dbReference type="WBParaSite" id="JU765_v2.g8277.t1">
    <property type="protein sequence ID" value="JU765_v2.g8277.t1"/>
    <property type="gene ID" value="JU765_v2.g8277"/>
</dbReference>
<sequence>MEKKILIVGLCCIDTVNYVEKYPEEDSDVRVMEQNCCLGGNSTNTATVLRQFTENVQLCASLLKEDLLLNQLLKESKIDYSSSIIRNDPNISIPHSTVICNTTNGSRTVLHYRGNLPEITATEFKEKFPNGFGNYSWIHFEGRNFEQIHEMMSFVKTSKAENELLMISVEF</sequence>